<protein>
    <submittedName>
        <fullName evidence="13">G_PROTEIN_RECEP_F1_2 domain-containing protein</fullName>
    </submittedName>
</protein>
<evidence type="ECO:0000313" key="11">
    <source>
        <dbReference type="EMBL" id="VDD94848.1"/>
    </source>
</evidence>
<dbReference type="CDD" id="cd00637">
    <property type="entry name" value="7tm_classA_rhodopsin-like"/>
    <property type="match status" value="1"/>
</dbReference>
<feature type="transmembrane region" description="Helical" evidence="9">
    <location>
        <begin position="20"/>
        <end position="43"/>
    </location>
</feature>
<dbReference type="SUPFAM" id="SSF81321">
    <property type="entry name" value="Family A G protein-coupled receptor-like"/>
    <property type="match status" value="1"/>
</dbReference>
<accession>A0A0N4VHF3</accession>
<dbReference type="GO" id="GO:0042277">
    <property type="term" value="F:peptide binding"/>
    <property type="evidence" value="ECO:0007669"/>
    <property type="project" value="TreeGrafter"/>
</dbReference>
<dbReference type="Pfam" id="PF00001">
    <property type="entry name" value="7tm_1"/>
    <property type="match status" value="1"/>
</dbReference>
<sequence length="292" mass="33222">MAFDRYCALCKPSWRRFRSFYLAITLSMLAWTLSAVAASPVFLNVDIRMNILINNSYGNTTRDECKTNFLQGRAFAGRYVFGTTIVIFFLPLSMIIYFYYHILIKMQQALQTNRRMSRSASSRAPYQRVTYFVLTVIFAHVFAWTPFWVYTLCASLGRIRRSDAVRLLLNVMHLLPYINCAANPFIYLANFRKAFQAALQIACLCQTSRHSSHRKLAKHCSKCELTIAQSRWDNGVTGHVTQSELCGRGTDVQESQVDSKPNEKTVSTCLTTAKDTTLDDLSSDVKCLSASE</sequence>
<feature type="transmembrane region" description="Helical" evidence="9">
    <location>
        <begin position="167"/>
        <end position="189"/>
    </location>
</feature>
<dbReference type="AlphaFoldDB" id="A0A0N4VHF3"/>
<reference evidence="13" key="1">
    <citation type="submission" date="2017-02" db="UniProtKB">
        <authorList>
            <consortium name="WormBaseParasite"/>
        </authorList>
    </citation>
    <scope>IDENTIFICATION</scope>
</reference>
<keyword evidence="2" id="KW-1003">Cell membrane</keyword>
<keyword evidence="12" id="KW-1185">Reference proteome</keyword>
<organism evidence="13">
    <name type="scientific">Enterobius vermicularis</name>
    <name type="common">Human pinworm</name>
    <dbReference type="NCBI Taxonomy" id="51028"/>
    <lineage>
        <taxon>Eukaryota</taxon>
        <taxon>Metazoa</taxon>
        <taxon>Ecdysozoa</taxon>
        <taxon>Nematoda</taxon>
        <taxon>Chromadorea</taxon>
        <taxon>Rhabditida</taxon>
        <taxon>Spirurina</taxon>
        <taxon>Oxyuridomorpha</taxon>
        <taxon>Oxyuroidea</taxon>
        <taxon>Oxyuridae</taxon>
        <taxon>Enterobius</taxon>
    </lineage>
</organism>
<feature type="domain" description="G-protein coupled receptors family 1 profile" evidence="10">
    <location>
        <begin position="1"/>
        <end position="187"/>
    </location>
</feature>
<keyword evidence="6 9" id="KW-0472">Membrane</keyword>
<evidence type="ECO:0000313" key="12">
    <source>
        <dbReference type="Proteomes" id="UP000274131"/>
    </source>
</evidence>
<evidence type="ECO:0000256" key="6">
    <source>
        <dbReference type="ARBA" id="ARBA00023136"/>
    </source>
</evidence>
<dbReference type="WBParaSite" id="EVEC_0001025401-mRNA-1">
    <property type="protein sequence ID" value="EVEC_0001025401-mRNA-1"/>
    <property type="gene ID" value="EVEC_0001025401"/>
</dbReference>
<evidence type="ECO:0000256" key="4">
    <source>
        <dbReference type="ARBA" id="ARBA00022989"/>
    </source>
</evidence>
<dbReference type="EMBL" id="UXUI01010164">
    <property type="protein sequence ID" value="VDD94848.1"/>
    <property type="molecule type" value="Genomic_DNA"/>
</dbReference>
<reference evidence="11 12" key="2">
    <citation type="submission" date="2018-10" db="EMBL/GenBank/DDBJ databases">
        <authorList>
            <consortium name="Pathogen Informatics"/>
        </authorList>
    </citation>
    <scope>NUCLEOTIDE SEQUENCE [LARGE SCALE GENOMIC DNA]</scope>
</reference>
<keyword evidence="4 9" id="KW-1133">Transmembrane helix</keyword>
<evidence type="ECO:0000313" key="13">
    <source>
        <dbReference type="WBParaSite" id="EVEC_0001025401-mRNA-1"/>
    </source>
</evidence>
<name>A0A0N4VHF3_ENTVE</name>
<evidence type="ECO:0000256" key="8">
    <source>
        <dbReference type="ARBA" id="ARBA00023224"/>
    </source>
</evidence>
<keyword evidence="3 9" id="KW-0812">Transmembrane</keyword>
<dbReference type="GO" id="GO:0005886">
    <property type="term" value="C:plasma membrane"/>
    <property type="evidence" value="ECO:0007669"/>
    <property type="project" value="UniProtKB-SubCell"/>
</dbReference>
<dbReference type="Proteomes" id="UP000274131">
    <property type="component" value="Unassembled WGS sequence"/>
</dbReference>
<evidence type="ECO:0000256" key="5">
    <source>
        <dbReference type="ARBA" id="ARBA00023040"/>
    </source>
</evidence>
<feature type="transmembrane region" description="Helical" evidence="9">
    <location>
        <begin position="79"/>
        <end position="104"/>
    </location>
</feature>
<dbReference type="PANTHER" id="PTHR24229:SF50">
    <property type="entry name" value="G-PROTEIN COUPLED RECEPTORS FAMILY 1 PROFILE DOMAIN-CONTAINING PROTEIN"/>
    <property type="match status" value="1"/>
</dbReference>
<dbReference type="PRINTS" id="PR00237">
    <property type="entry name" value="GPCRRHODOPSN"/>
</dbReference>
<evidence type="ECO:0000256" key="7">
    <source>
        <dbReference type="ARBA" id="ARBA00023170"/>
    </source>
</evidence>
<dbReference type="InterPro" id="IPR000276">
    <property type="entry name" value="GPCR_Rhodpsn"/>
</dbReference>
<evidence type="ECO:0000256" key="9">
    <source>
        <dbReference type="SAM" id="Phobius"/>
    </source>
</evidence>
<keyword evidence="5" id="KW-0297">G-protein coupled receptor</keyword>
<dbReference type="Gene3D" id="1.20.1070.10">
    <property type="entry name" value="Rhodopsin 7-helix transmembrane proteins"/>
    <property type="match status" value="1"/>
</dbReference>
<dbReference type="GO" id="GO:0043005">
    <property type="term" value="C:neuron projection"/>
    <property type="evidence" value="ECO:0007669"/>
    <property type="project" value="TreeGrafter"/>
</dbReference>
<evidence type="ECO:0000256" key="3">
    <source>
        <dbReference type="ARBA" id="ARBA00022692"/>
    </source>
</evidence>
<dbReference type="GO" id="GO:0004930">
    <property type="term" value="F:G protein-coupled receptor activity"/>
    <property type="evidence" value="ECO:0007669"/>
    <property type="project" value="UniProtKB-KW"/>
</dbReference>
<gene>
    <name evidence="11" type="ORF">EVEC_LOCUS9599</name>
</gene>
<evidence type="ECO:0000259" key="10">
    <source>
        <dbReference type="PROSITE" id="PS50262"/>
    </source>
</evidence>
<dbReference type="PROSITE" id="PS50262">
    <property type="entry name" value="G_PROTEIN_RECEP_F1_2"/>
    <property type="match status" value="1"/>
</dbReference>
<comment type="subcellular location">
    <subcellularLocation>
        <location evidence="1">Cell membrane</location>
        <topology evidence="1">Multi-pass membrane protein</topology>
    </subcellularLocation>
</comment>
<dbReference type="PANTHER" id="PTHR24229">
    <property type="entry name" value="NEUROPEPTIDES RECEPTOR"/>
    <property type="match status" value="1"/>
</dbReference>
<keyword evidence="7" id="KW-0675">Receptor</keyword>
<evidence type="ECO:0000256" key="1">
    <source>
        <dbReference type="ARBA" id="ARBA00004651"/>
    </source>
</evidence>
<feature type="transmembrane region" description="Helical" evidence="9">
    <location>
        <begin position="125"/>
        <end position="147"/>
    </location>
</feature>
<keyword evidence="8" id="KW-0807">Transducer</keyword>
<dbReference type="InterPro" id="IPR017452">
    <property type="entry name" value="GPCR_Rhodpsn_7TM"/>
</dbReference>
<proteinExistence type="predicted"/>
<dbReference type="OrthoDB" id="6076970at2759"/>
<dbReference type="STRING" id="51028.A0A0N4VHF3"/>
<evidence type="ECO:0000256" key="2">
    <source>
        <dbReference type="ARBA" id="ARBA00022475"/>
    </source>
</evidence>